<proteinExistence type="predicted"/>
<protein>
    <submittedName>
        <fullName evidence="2">Uncharacterized protein</fullName>
    </submittedName>
</protein>
<keyword evidence="1" id="KW-0472">Membrane</keyword>
<name>A0A848N9H0_9FLAO</name>
<feature type="transmembrane region" description="Helical" evidence="1">
    <location>
        <begin position="7"/>
        <end position="23"/>
    </location>
</feature>
<evidence type="ECO:0000313" key="2">
    <source>
        <dbReference type="EMBL" id="NMR35615.1"/>
    </source>
</evidence>
<keyword evidence="1" id="KW-1133">Transmembrane helix</keyword>
<dbReference type="EMBL" id="JABCJF010000009">
    <property type="protein sequence ID" value="NMR35615.1"/>
    <property type="molecule type" value="Genomic_DNA"/>
</dbReference>
<accession>A0A848N9H0</accession>
<keyword evidence="1" id="KW-0812">Transmembrane</keyword>
<feature type="transmembrane region" description="Helical" evidence="1">
    <location>
        <begin position="29"/>
        <end position="49"/>
    </location>
</feature>
<organism evidence="2 3">
    <name type="scientific">Chryseobacterium aquaticum</name>
    <dbReference type="NCBI Taxonomy" id="452084"/>
    <lineage>
        <taxon>Bacteria</taxon>
        <taxon>Pseudomonadati</taxon>
        <taxon>Bacteroidota</taxon>
        <taxon>Flavobacteriia</taxon>
        <taxon>Flavobacteriales</taxon>
        <taxon>Weeksellaceae</taxon>
        <taxon>Chryseobacterium group</taxon>
        <taxon>Chryseobacterium</taxon>
    </lineage>
</organism>
<evidence type="ECO:0000256" key="1">
    <source>
        <dbReference type="SAM" id="Phobius"/>
    </source>
</evidence>
<gene>
    <name evidence="2" type="ORF">HIO71_15665</name>
</gene>
<reference evidence="2 3" key="1">
    <citation type="submission" date="2020-04" db="EMBL/GenBank/DDBJ databases">
        <title>Genome analysis and antimicrobial resistance characteristics of Chryseobacterium aquaticum isolated from farmed salmonids.</title>
        <authorList>
            <person name="Saticioglu I.B."/>
            <person name="Duman M."/>
            <person name="Altun S."/>
        </authorList>
    </citation>
    <scope>NUCLEOTIDE SEQUENCE [LARGE SCALE GENOMIC DNA]</scope>
    <source>
        <strain evidence="2 3">C-174</strain>
    </source>
</reference>
<evidence type="ECO:0000313" key="3">
    <source>
        <dbReference type="Proteomes" id="UP000548067"/>
    </source>
</evidence>
<comment type="caution">
    <text evidence="2">The sequence shown here is derived from an EMBL/GenBank/DDBJ whole genome shotgun (WGS) entry which is preliminary data.</text>
</comment>
<dbReference type="RefSeq" id="WP_160315957.1">
    <property type="nucleotide sequence ID" value="NZ_JABCJF010000009.1"/>
</dbReference>
<dbReference type="Proteomes" id="UP000548067">
    <property type="component" value="Unassembled WGS sequence"/>
</dbReference>
<sequence>MQKRSSSFTVIGLLFVVIGISLVDDNMYLKYGFLLLGMAFLFYSIFAILKKKQ</sequence>
<dbReference type="AlphaFoldDB" id="A0A848N9H0"/>